<dbReference type="EMBL" id="SRHU01000024">
    <property type="protein sequence ID" value="TFZ40529.1"/>
    <property type="molecule type" value="Genomic_DNA"/>
</dbReference>
<evidence type="ECO:0000256" key="3">
    <source>
        <dbReference type="ARBA" id="ARBA00022630"/>
    </source>
</evidence>
<evidence type="ECO:0000256" key="1">
    <source>
        <dbReference type="ARBA" id="ARBA00001917"/>
    </source>
</evidence>
<protein>
    <recommendedName>
        <fullName evidence="11">Isopentenyl-diphosphate delta-isomerase</fullName>
        <shortName evidence="11">IPP isomerase</shortName>
        <ecNumber evidence="11">5.3.3.2</ecNumber>
    </recommendedName>
    <alternativeName>
        <fullName evidence="11">Isopentenyl diphosphate:dimethylallyl diphosphate isomerase</fullName>
    </alternativeName>
    <alternativeName>
        <fullName evidence="11">Isopentenyl pyrophosphate isomerase</fullName>
    </alternativeName>
    <alternativeName>
        <fullName evidence="11">Type 2 isopentenyl diphosphate isomerase</fullName>
        <shortName evidence="11">IDI-2</shortName>
    </alternativeName>
</protein>
<comment type="similarity">
    <text evidence="11">Belongs to the IPP isomerase type 2 family.</text>
</comment>
<dbReference type="RefSeq" id="WP_135254734.1">
    <property type="nucleotide sequence ID" value="NZ_SRHU01000024.1"/>
</dbReference>
<dbReference type="GO" id="GO:0010181">
    <property type="term" value="F:FMN binding"/>
    <property type="evidence" value="ECO:0007669"/>
    <property type="project" value="UniProtKB-UniRule"/>
</dbReference>
<feature type="binding site" evidence="11">
    <location>
        <position position="153"/>
    </location>
    <ligand>
        <name>substrate</name>
    </ligand>
</feature>
<dbReference type="InterPro" id="IPR000262">
    <property type="entry name" value="FMN-dep_DH"/>
</dbReference>
<comment type="subunit">
    <text evidence="10 11">Homooctamer. Dimer of tetramers.</text>
</comment>
<keyword evidence="2 11" id="KW-0963">Cytoplasm</keyword>
<dbReference type="PIRSF" id="PIRSF003314">
    <property type="entry name" value="IPP_isomerase"/>
    <property type="match status" value="1"/>
</dbReference>
<feature type="binding site" evidence="11">
    <location>
        <begin position="261"/>
        <end position="263"/>
    </location>
    <ligand>
        <name>FMN</name>
        <dbReference type="ChEBI" id="CHEBI:58210"/>
    </ligand>
</feature>
<comment type="cofactor">
    <cofactor evidence="11">
        <name>Mg(2+)</name>
        <dbReference type="ChEBI" id="CHEBI:18420"/>
    </cofactor>
</comment>
<dbReference type="PANTHER" id="PTHR43665:SF1">
    <property type="entry name" value="ISOPENTENYL-DIPHOSPHATE DELTA-ISOMERASE"/>
    <property type="match status" value="1"/>
</dbReference>
<dbReference type="GO" id="GO:0070402">
    <property type="term" value="F:NADPH binding"/>
    <property type="evidence" value="ECO:0007669"/>
    <property type="project" value="UniProtKB-UniRule"/>
</dbReference>
<evidence type="ECO:0000256" key="7">
    <source>
        <dbReference type="ARBA" id="ARBA00022857"/>
    </source>
</evidence>
<dbReference type="AlphaFoldDB" id="A0AAJ5EEX9"/>
<dbReference type="GO" id="GO:0000287">
    <property type="term" value="F:magnesium ion binding"/>
    <property type="evidence" value="ECO:0007669"/>
    <property type="project" value="UniProtKB-UniRule"/>
</dbReference>
<dbReference type="EC" id="5.3.3.2" evidence="11"/>
<keyword evidence="4 11" id="KW-0288">FMN</keyword>
<dbReference type="Pfam" id="PF01070">
    <property type="entry name" value="FMN_dh"/>
    <property type="match status" value="1"/>
</dbReference>
<dbReference type="CDD" id="cd02811">
    <property type="entry name" value="IDI-2_FMN"/>
    <property type="match status" value="1"/>
</dbReference>
<feature type="binding site" evidence="11">
    <location>
        <position position="210"/>
    </location>
    <ligand>
        <name>FMN</name>
        <dbReference type="ChEBI" id="CHEBI:58210"/>
    </ligand>
</feature>
<reference evidence="13 14" key="1">
    <citation type="submission" date="2019-03" db="EMBL/GenBank/DDBJ databases">
        <title>Vagococcus sp. was isolated fron gut of Carduelis flavirostris.</title>
        <authorList>
            <person name="Ge Y."/>
        </authorList>
    </citation>
    <scope>NUCLEOTIDE SEQUENCE [LARGE SCALE GENOMIC DNA]</scope>
    <source>
        <strain evidence="13 14">CF-210</strain>
    </source>
</reference>
<accession>A0AAJ5EEX9</accession>
<dbReference type="Proteomes" id="UP000297725">
    <property type="component" value="Unassembled WGS sequence"/>
</dbReference>
<comment type="function">
    <text evidence="11">Involved in the biosynthesis of isoprenoids. Catalyzes the 1,3-allylic rearrangement of the homoallylic substrate isopentenyl (IPP) to its allylic isomer, dimethylallyl diphosphate (DMAPP).</text>
</comment>
<dbReference type="PANTHER" id="PTHR43665">
    <property type="entry name" value="ISOPENTENYL-DIPHOSPHATE DELTA-ISOMERASE"/>
    <property type="match status" value="1"/>
</dbReference>
<keyword evidence="3 11" id="KW-0285">Flavoprotein</keyword>
<dbReference type="GO" id="GO:0005737">
    <property type="term" value="C:cytoplasm"/>
    <property type="evidence" value="ECO:0007669"/>
    <property type="project" value="UniProtKB-SubCell"/>
</dbReference>
<evidence type="ECO:0000256" key="4">
    <source>
        <dbReference type="ARBA" id="ARBA00022643"/>
    </source>
</evidence>
<gene>
    <name evidence="11" type="primary">fni</name>
    <name evidence="13" type="ORF">E4031_07005</name>
</gene>
<name>A0AAJ5EEX9_9ENTE</name>
<evidence type="ECO:0000256" key="8">
    <source>
        <dbReference type="ARBA" id="ARBA00023229"/>
    </source>
</evidence>
<keyword evidence="8 11" id="KW-0414">Isoprene biosynthesis</keyword>
<feature type="binding site" evidence="11">
    <location>
        <position position="123"/>
    </location>
    <ligand>
        <name>FMN</name>
        <dbReference type="ChEBI" id="CHEBI:58210"/>
    </ligand>
</feature>
<comment type="caution">
    <text evidence="13">The sequence shown here is derived from an EMBL/GenBank/DDBJ whole genome shotgun (WGS) entry which is preliminary data.</text>
</comment>
<sequence>MTQHTNRKDEHVELAEAFYHERRADHFDAIKFVHHSFPTVNKENVSLATRFADMDFPFPFFINGMTGGSDKTYKINQDLATVARETGLAIASGSVSAGIKHPETAPSFEIIRQTNPNGKIFANLGPEHPIENYQRAVDILKADALQIHVNAPQELVMPEGERIFDTWLNNIEKTVQTIGVPVIVKEVGFGMSKETIQRLSQAGVKTIDVSGNGGTNFLKIENARREHQEFAFAEDWGQSTAISLLEGYAIHQDINLIASGGIRNPYDIVKSLALGAKAVGLSGHFLHLVLNEGVDETIAEVERWKNTIQTLMTLLSADTVTSLTSSDIVLMDPLKTWCEARQIDWQSFANRYH</sequence>
<evidence type="ECO:0000256" key="5">
    <source>
        <dbReference type="ARBA" id="ARBA00022723"/>
    </source>
</evidence>
<dbReference type="GO" id="GO:0008299">
    <property type="term" value="P:isoprenoid biosynthetic process"/>
    <property type="evidence" value="ECO:0007669"/>
    <property type="project" value="UniProtKB-UniRule"/>
</dbReference>
<feature type="binding site" evidence="11">
    <location>
        <position position="94"/>
    </location>
    <ligand>
        <name>FMN</name>
        <dbReference type="ChEBI" id="CHEBI:58210"/>
    </ligand>
</feature>
<evidence type="ECO:0000256" key="2">
    <source>
        <dbReference type="ARBA" id="ARBA00022490"/>
    </source>
</evidence>
<keyword evidence="5 11" id="KW-0479">Metal-binding</keyword>
<evidence type="ECO:0000256" key="9">
    <source>
        <dbReference type="ARBA" id="ARBA00023235"/>
    </source>
</evidence>
<feature type="binding site" evidence="11">
    <location>
        <begin position="7"/>
        <end position="8"/>
    </location>
    <ligand>
        <name>substrate</name>
    </ligand>
</feature>
<dbReference type="InterPro" id="IPR011179">
    <property type="entry name" value="IPdP_isomerase"/>
</dbReference>
<feature type="domain" description="FMN-dependent dehydrogenase" evidence="12">
    <location>
        <begin position="167"/>
        <end position="328"/>
    </location>
</feature>
<keyword evidence="6 11" id="KW-0460">Magnesium</keyword>
<comment type="caution">
    <text evidence="11">Lacks conserved residue(s) required for the propagation of feature annotation.</text>
</comment>
<feature type="binding site" evidence="11">
    <location>
        <position position="185"/>
    </location>
    <ligand>
        <name>FMN</name>
        <dbReference type="ChEBI" id="CHEBI:58210"/>
    </ligand>
</feature>
<dbReference type="HAMAP" id="MF_00354">
    <property type="entry name" value="Idi_2"/>
    <property type="match status" value="1"/>
</dbReference>
<dbReference type="GO" id="GO:0004452">
    <property type="term" value="F:isopentenyl-diphosphate delta-isomerase activity"/>
    <property type="evidence" value="ECO:0007669"/>
    <property type="project" value="UniProtKB-UniRule"/>
</dbReference>
<dbReference type="NCBIfam" id="TIGR02151">
    <property type="entry name" value="IPP_isom_2"/>
    <property type="match status" value="1"/>
</dbReference>
<feature type="binding site" evidence="11">
    <location>
        <position position="154"/>
    </location>
    <ligand>
        <name>Mg(2+)</name>
        <dbReference type="ChEBI" id="CHEBI:18420"/>
    </ligand>
</feature>
<comment type="cofactor">
    <cofactor evidence="1 11">
        <name>FMN</name>
        <dbReference type="ChEBI" id="CHEBI:58210"/>
    </cofactor>
</comment>
<evidence type="ECO:0000313" key="13">
    <source>
        <dbReference type="EMBL" id="TFZ40529.1"/>
    </source>
</evidence>
<evidence type="ECO:0000256" key="11">
    <source>
        <dbReference type="HAMAP-Rule" id="MF_00354"/>
    </source>
</evidence>
<evidence type="ECO:0000313" key="14">
    <source>
        <dbReference type="Proteomes" id="UP000297725"/>
    </source>
</evidence>
<comment type="subcellular location">
    <subcellularLocation>
        <location evidence="11">Cytoplasm</location>
    </subcellularLocation>
</comment>
<organism evidence="13 14">
    <name type="scientific">Vagococcus xieshaowenii</name>
    <dbReference type="NCBI Taxonomy" id="2562451"/>
    <lineage>
        <taxon>Bacteria</taxon>
        <taxon>Bacillati</taxon>
        <taxon>Bacillota</taxon>
        <taxon>Bacilli</taxon>
        <taxon>Lactobacillales</taxon>
        <taxon>Enterococcaceae</taxon>
        <taxon>Vagococcus</taxon>
    </lineage>
</organism>
<evidence type="ECO:0000259" key="12">
    <source>
        <dbReference type="Pfam" id="PF01070"/>
    </source>
</evidence>
<keyword evidence="7 11" id="KW-0521">NADP</keyword>
<dbReference type="InterPro" id="IPR013785">
    <property type="entry name" value="Aldolase_TIM"/>
</dbReference>
<evidence type="ECO:0000256" key="10">
    <source>
        <dbReference type="ARBA" id="ARBA00025810"/>
    </source>
</evidence>
<comment type="cofactor">
    <cofactor evidence="11">
        <name>NADPH</name>
        <dbReference type="ChEBI" id="CHEBI:57783"/>
    </cofactor>
</comment>
<feature type="binding site" evidence="11">
    <location>
        <begin position="64"/>
        <end position="66"/>
    </location>
    <ligand>
        <name>FMN</name>
        <dbReference type="ChEBI" id="CHEBI:58210"/>
    </ligand>
</feature>
<proteinExistence type="inferred from homology"/>
<keyword evidence="9 11" id="KW-0413">Isomerase</keyword>
<dbReference type="Gene3D" id="3.20.20.70">
    <property type="entry name" value="Aldolase class I"/>
    <property type="match status" value="1"/>
</dbReference>
<comment type="catalytic activity">
    <reaction evidence="11">
        <text>isopentenyl diphosphate = dimethylallyl diphosphate</text>
        <dbReference type="Rhea" id="RHEA:23284"/>
        <dbReference type="ChEBI" id="CHEBI:57623"/>
        <dbReference type="ChEBI" id="CHEBI:128769"/>
        <dbReference type="EC" id="5.3.3.2"/>
    </reaction>
</comment>
<dbReference type="SUPFAM" id="SSF51395">
    <property type="entry name" value="FMN-linked oxidoreductases"/>
    <property type="match status" value="1"/>
</dbReference>
<feature type="binding site" evidence="11">
    <location>
        <position position="215"/>
    </location>
    <ligand>
        <name>FMN</name>
        <dbReference type="ChEBI" id="CHEBI:58210"/>
    </ligand>
</feature>
<evidence type="ECO:0000256" key="6">
    <source>
        <dbReference type="ARBA" id="ARBA00022842"/>
    </source>
</evidence>
<feature type="binding site" evidence="11">
    <location>
        <begin position="282"/>
        <end position="283"/>
    </location>
    <ligand>
        <name>FMN</name>
        <dbReference type="ChEBI" id="CHEBI:58210"/>
    </ligand>
</feature>
<dbReference type="GO" id="GO:0016491">
    <property type="term" value="F:oxidoreductase activity"/>
    <property type="evidence" value="ECO:0007669"/>
    <property type="project" value="InterPro"/>
</dbReference>